<evidence type="ECO:0000313" key="3">
    <source>
        <dbReference type="Proteomes" id="UP000094936"/>
    </source>
</evidence>
<dbReference type="OrthoDB" id="5904314at2"/>
<name>A0A1C3ES92_9GAMM</name>
<keyword evidence="1" id="KW-1133">Transmembrane helix</keyword>
<dbReference type="InterPro" id="IPR058956">
    <property type="entry name" value="MamC"/>
</dbReference>
<reference evidence="2 3" key="1">
    <citation type="submission" date="2016-05" db="EMBL/GenBank/DDBJ databases">
        <title>Genomic Taxonomy of the Vibrionaceae.</title>
        <authorList>
            <person name="Gomez-Gil B."/>
            <person name="Enciso-Ibarra J."/>
        </authorList>
    </citation>
    <scope>NUCLEOTIDE SEQUENCE [LARGE SCALE GENOMIC DNA]</scope>
    <source>
        <strain evidence="2 3">CAIM 1920</strain>
    </source>
</reference>
<dbReference type="RefSeq" id="WP_068897996.1">
    <property type="nucleotide sequence ID" value="NZ_JBHUIF010000002.1"/>
</dbReference>
<comment type="caution">
    <text evidence="2">The sequence shown here is derived from an EMBL/GenBank/DDBJ whole genome shotgun (WGS) entry which is preliminary data.</text>
</comment>
<keyword evidence="1" id="KW-0472">Membrane</keyword>
<protein>
    <submittedName>
        <fullName evidence="2">Uncharacterized protein</fullName>
    </submittedName>
</protein>
<dbReference type="AlphaFoldDB" id="A0A1C3ES92"/>
<proteinExistence type="predicted"/>
<accession>A0A1C3ES92</accession>
<feature type="transmembrane region" description="Helical" evidence="1">
    <location>
        <begin position="74"/>
        <end position="91"/>
    </location>
</feature>
<evidence type="ECO:0000256" key="1">
    <source>
        <dbReference type="SAM" id="Phobius"/>
    </source>
</evidence>
<dbReference type="EMBL" id="LYBM01000001">
    <property type="protein sequence ID" value="ODA36068.1"/>
    <property type="molecule type" value="Genomic_DNA"/>
</dbReference>
<sequence length="101" mass="10320">MSNSSNTLSPTSRALLIGAMAGGGASIAKNWKNHQQGQLSTNELVSKATSSALKTGALSGASTYVAGQMAGRPALSLMTIISAGVAGVYLMDQFSEKKNEQ</sequence>
<keyword evidence="3" id="KW-1185">Reference proteome</keyword>
<dbReference type="Proteomes" id="UP000094936">
    <property type="component" value="Unassembled WGS sequence"/>
</dbReference>
<keyword evidence="1" id="KW-0812">Transmembrane</keyword>
<organism evidence="2 3">
    <name type="scientific">Veronia pacifica</name>
    <dbReference type="NCBI Taxonomy" id="1080227"/>
    <lineage>
        <taxon>Bacteria</taxon>
        <taxon>Pseudomonadati</taxon>
        <taxon>Pseudomonadota</taxon>
        <taxon>Gammaproteobacteria</taxon>
        <taxon>Vibrionales</taxon>
        <taxon>Vibrionaceae</taxon>
        <taxon>Veronia</taxon>
    </lineage>
</organism>
<dbReference type="Pfam" id="PF26373">
    <property type="entry name" value="MamC"/>
    <property type="match status" value="1"/>
</dbReference>
<evidence type="ECO:0000313" key="2">
    <source>
        <dbReference type="EMBL" id="ODA36068.1"/>
    </source>
</evidence>
<gene>
    <name evidence="2" type="ORF">A8L45_00225</name>
</gene>
<dbReference type="STRING" id="1080227.A8L45_00225"/>